<feature type="compositionally biased region" description="Basic and acidic residues" evidence="1">
    <location>
        <begin position="24"/>
        <end position="35"/>
    </location>
</feature>
<proteinExistence type="predicted"/>
<feature type="region of interest" description="Disordered" evidence="1">
    <location>
        <begin position="142"/>
        <end position="177"/>
    </location>
</feature>
<comment type="caution">
    <text evidence="2">The sequence shown here is derived from an EMBL/GenBank/DDBJ whole genome shotgun (WGS) entry which is preliminary data.</text>
</comment>
<feature type="compositionally biased region" description="Basic and acidic residues" evidence="1">
    <location>
        <begin position="7"/>
        <end position="17"/>
    </location>
</feature>
<organism evidence="2 3">
    <name type="scientific">Cinchona calisaya</name>
    <dbReference type="NCBI Taxonomy" id="153742"/>
    <lineage>
        <taxon>Eukaryota</taxon>
        <taxon>Viridiplantae</taxon>
        <taxon>Streptophyta</taxon>
        <taxon>Embryophyta</taxon>
        <taxon>Tracheophyta</taxon>
        <taxon>Spermatophyta</taxon>
        <taxon>Magnoliopsida</taxon>
        <taxon>eudicotyledons</taxon>
        <taxon>Gunneridae</taxon>
        <taxon>Pentapetalae</taxon>
        <taxon>asterids</taxon>
        <taxon>lamiids</taxon>
        <taxon>Gentianales</taxon>
        <taxon>Rubiaceae</taxon>
        <taxon>Cinchonoideae</taxon>
        <taxon>Cinchoneae</taxon>
        <taxon>Cinchona</taxon>
    </lineage>
</organism>
<name>A0ABD2Z258_9GENT</name>
<sequence length="223" mass="25666">MVFDPIGENRRRETNREKLRRKKRDQERDSLDKSSKRITYNSKRINSDKEGMMMGESSSLSRFDEEEYIVFCFRDDGEIHVVKEKRPCHHDQIDRPKRRSRAVNHLKCDESAAENSNSSHVEDITTISDEQVEGERNDVEVDWPPDEIKDINQTGTPESKMSSVAESSDSNQSDASTDWDGNGWAALFICQSQKTHTCGSTRLGVFVFTAVDSEKLHLQFFNL</sequence>
<dbReference type="AlphaFoldDB" id="A0ABD2Z258"/>
<dbReference type="Proteomes" id="UP001630127">
    <property type="component" value="Unassembled WGS sequence"/>
</dbReference>
<evidence type="ECO:0000313" key="3">
    <source>
        <dbReference type="Proteomes" id="UP001630127"/>
    </source>
</evidence>
<feature type="region of interest" description="Disordered" evidence="1">
    <location>
        <begin position="1"/>
        <end position="59"/>
    </location>
</feature>
<reference evidence="2 3" key="1">
    <citation type="submission" date="2024-11" db="EMBL/GenBank/DDBJ databases">
        <title>A near-complete genome assembly of Cinchona calisaya.</title>
        <authorList>
            <person name="Lian D.C."/>
            <person name="Zhao X.W."/>
            <person name="Wei L."/>
        </authorList>
    </citation>
    <scope>NUCLEOTIDE SEQUENCE [LARGE SCALE GENOMIC DNA]</scope>
    <source>
        <tissue evidence="2">Nenye</tissue>
    </source>
</reference>
<protein>
    <submittedName>
        <fullName evidence="2">Uncharacterized protein</fullName>
    </submittedName>
</protein>
<accession>A0ABD2Z258</accession>
<evidence type="ECO:0000313" key="2">
    <source>
        <dbReference type="EMBL" id="KAL3512410.1"/>
    </source>
</evidence>
<evidence type="ECO:0000256" key="1">
    <source>
        <dbReference type="SAM" id="MobiDB-lite"/>
    </source>
</evidence>
<keyword evidence="3" id="KW-1185">Reference proteome</keyword>
<feature type="compositionally biased region" description="Polar residues" evidence="1">
    <location>
        <begin position="151"/>
        <end position="176"/>
    </location>
</feature>
<dbReference type="EMBL" id="JBJUIK010000011">
    <property type="protein sequence ID" value="KAL3512410.1"/>
    <property type="molecule type" value="Genomic_DNA"/>
</dbReference>
<gene>
    <name evidence="2" type="ORF">ACH5RR_025127</name>
</gene>